<name>A0A2P2P3P8_RHIMU</name>
<sequence length="89" mass="10170">MLREGMASHPVSCECDCTRNMLLKGHHMVRPENRSPTSQCEKQMHGSSNFRIYTRAGNNDCNLICIKGTEKPKYKTQAFSSQHGKLWNL</sequence>
<organism evidence="1">
    <name type="scientific">Rhizophora mucronata</name>
    <name type="common">Asiatic mangrove</name>
    <dbReference type="NCBI Taxonomy" id="61149"/>
    <lineage>
        <taxon>Eukaryota</taxon>
        <taxon>Viridiplantae</taxon>
        <taxon>Streptophyta</taxon>
        <taxon>Embryophyta</taxon>
        <taxon>Tracheophyta</taxon>
        <taxon>Spermatophyta</taxon>
        <taxon>Magnoliopsida</taxon>
        <taxon>eudicotyledons</taxon>
        <taxon>Gunneridae</taxon>
        <taxon>Pentapetalae</taxon>
        <taxon>rosids</taxon>
        <taxon>fabids</taxon>
        <taxon>Malpighiales</taxon>
        <taxon>Rhizophoraceae</taxon>
        <taxon>Rhizophora</taxon>
    </lineage>
</organism>
<dbReference type="AlphaFoldDB" id="A0A2P2P3P8"/>
<proteinExistence type="predicted"/>
<protein>
    <submittedName>
        <fullName evidence="1">Uncharacterized protein</fullName>
    </submittedName>
</protein>
<dbReference type="EMBL" id="GGEC01068868">
    <property type="protein sequence ID" value="MBX49352.1"/>
    <property type="molecule type" value="Transcribed_RNA"/>
</dbReference>
<reference evidence="1" key="1">
    <citation type="submission" date="2018-02" db="EMBL/GenBank/DDBJ databases">
        <title>Rhizophora mucronata_Transcriptome.</title>
        <authorList>
            <person name="Meera S.P."/>
            <person name="Sreeshan A."/>
            <person name="Augustine A."/>
        </authorList>
    </citation>
    <scope>NUCLEOTIDE SEQUENCE</scope>
    <source>
        <tissue evidence="1">Leaf</tissue>
    </source>
</reference>
<accession>A0A2P2P3P8</accession>
<evidence type="ECO:0000313" key="1">
    <source>
        <dbReference type="EMBL" id="MBX49352.1"/>
    </source>
</evidence>